<evidence type="ECO:0000256" key="2">
    <source>
        <dbReference type="ARBA" id="ARBA00023276"/>
    </source>
</evidence>
<dbReference type="Gene3D" id="2.130.10.10">
    <property type="entry name" value="YVTN repeat-like/Quinoprotein amine dehydrogenase"/>
    <property type="match status" value="1"/>
</dbReference>
<feature type="domain" description="Photosynthesis system II assembly factor Ycf48/Hcf136-like" evidence="4">
    <location>
        <begin position="67"/>
        <end position="117"/>
    </location>
</feature>
<evidence type="ECO:0000256" key="1">
    <source>
        <dbReference type="ARBA" id="ARBA00022531"/>
    </source>
</evidence>
<reference evidence="5 6" key="1">
    <citation type="submission" date="2020-08" db="EMBL/GenBank/DDBJ databases">
        <authorList>
            <person name="Criscuolo A."/>
        </authorList>
    </citation>
    <scope>NUCLEOTIDE SEQUENCE [LARGE SCALE GENOMIC DNA]</scope>
    <source>
        <strain evidence="5">CIP111764</strain>
    </source>
</reference>
<dbReference type="GO" id="GO:0015979">
    <property type="term" value="P:photosynthesis"/>
    <property type="evidence" value="ECO:0007669"/>
    <property type="project" value="UniProtKB-KW"/>
</dbReference>
<evidence type="ECO:0000313" key="5">
    <source>
        <dbReference type="EMBL" id="CAD5109381.1"/>
    </source>
</evidence>
<dbReference type="CDD" id="cd15482">
    <property type="entry name" value="Sialidase_non-viral"/>
    <property type="match status" value="1"/>
</dbReference>
<proteinExistence type="predicted"/>
<protein>
    <submittedName>
        <fullName evidence="5">Ycf48-like protein</fullName>
    </submittedName>
</protein>
<evidence type="ECO:0000256" key="3">
    <source>
        <dbReference type="SAM" id="SignalP"/>
    </source>
</evidence>
<evidence type="ECO:0000259" key="4">
    <source>
        <dbReference type="Pfam" id="PF14870"/>
    </source>
</evidence>
<organism evidence="5 6">
    <name type="scientific">Zestomonas carbonaria</name>
    <dbReference type="NCBI Taxonomy" id="2762745"/>
    <lineage>
        <taxon>Bacteria</taxon>
        <taxon>Pseudomonadati</taxon>
        <taxon>Pseudomonadota</taxon>
        <taxon>Gammaproteobacteria</taxon>
        <taxon>Pseudomonadales</taxon>
        <taxon>Pseudomonadaceae</taxon>
        <taxon>Zestomonas</taxon>
    </lineage>
</organism>
<keyword evidence="1" id="KW-0602">Photosynthesis</keyword>
<feature type="chain" id="PRO_5031376542" evidence="3">
    <location>
        <begin position="27"/>
        <end position="318"/>
    </location>
</feature>
<name>A0A7U7EQT2_9GAMM</name>
<dbReference type="Pfam" id="PF14870">
    <property type="entry name" value="PSII_BNR"/>
    <property type="match status" value="2"/>
</dbReference>
<keyword evidence="3" id="KW-0732">Signal</keyword>
<sequence length="318" mass="33288">MTRFGKPTHALLWAAFIMVAGFRAEASASAGEPLKVDRIILLDIQRAGSQLFSAGEHGWILRSDNDGADWEAVRTPADRTLTGLAFGDDQVGVAVGHGATLLRTADGGATWTAIPLDGIGRDALLGVTYLGDRRFVAYGSFGHYLESLDGGLSWTRRQILNEDFDRHIAKVLRAGDHLFLFGESGTLLRSADLGASWEQLESPYEGSFFGGLATPGGTLLAFGMRGSLYRSTDAGASWVPVPLDTRVALQGGQVLPDGRIVLVGNAGMLAISGDDGRSFVLGKAARGSLAQVAAVMEGVLAVGDSGIQALSLTSAAAN</sequence>
<keyword evidence="6" id="KW-1185">Reference proteome</keyword>
<comment type="caution">
    <text evidence="5">The sequence shown here is derived from an EMBL/GenBank/DDBJ whole genome shotgun (WGS) entry which is preliminary data.</text>
</comment>
<keyword evidence="2" id="KW-0604">Photosystem II</keyword>
<gene>
    <name evidence="5" type="primary">hcf136_4</name>
    <name evidence="5" type="ORF">PSEWESI4_03678</name>
</gene>
<dbReference type="PANTHER" id="PTHR47199">
    <property type="entry name" value="PHOTOSYSTEM II STABILITY/ASSEMBLY FACTOR HCF136, CHLOROPLASTIC"/>
    <property type="match status" value="1"/>
</dbReference>
<dbReference type="InterPro" id="IPR028203">
    <property type="entry name" value="PSII_CF48-like_dom"/>
</dbReference>
<dbReference type="AlphaFoldDB" id="A0A7U7EQT2"/>
<dbReference type="GO" id="GO:0009523">
    <property type="term" value="C:photosystem II"/>
    <property type="evidence" value="ECO:0007669"/>
    <property type="project" value="UniProtKB-KW"/>
</dbReference>
<dbReference type="PANTHER" id="PTHR47199:SF2">
    <property type="entry name" value="PHOTOSYSTEM II STABILITY_ASSEMBLY FACTOR HCF136, CHLOROPLASTIC"/>
    <property type="match status" value="1"/>
</dbReference>
<feature type="signal peptide" evidence="3">
    <location>
        <begin position="1"/>
        <end position="26"/>
    </location>
</feature>
<dbReference type="RefSeq" id="WP_187672696.1">
    <property type="nucleotide sequence ID" value="NZ_CAJFCI010000074.1"/>
</dbReference>
<accession>A0A7U7EQT2</accession>
<dbReference type="InterPro" id="IPR015943">
    <property type="entry name" value="WD40/YVTN_repeat-like_dom_sf"/>
</dbReference>
<feature type="domain" description="Photosynthesis system II assembly factor Ycf48/Hcf136-like" evidence="4">
    <location>
        <begin position="138"/>
        <end position="267"/>
    </location>
</feature>
<evidence type="ECO:0000313" key="6">
    <source>
        <dbReference type="Proteomes" id="UP000583387"/>
    </source>
</evidence>
<dbReference type="Proteomes" id="UP000583387">
    <property type="component" value="Unassembled WGS sequence"/>
</dbReference>
<dbReference type="SUPFAM" id="SSF110296">
    <property type="entry name" value="Oligoxyloglucan reducing end-specific cellobiohydrolase"/>
    <property type="match status" value="1"/>
</dbReference>
<dbReference type="EMBL" id="CAJFCI010000074">
    <property type="protein sequence ID" value="CAD5109381.1"/>
    <property type="molecule type" value="Genomic_DNA"/>
</dbReference>